<dbReference type="GO" id="GO:0015293">
    <property type="term" value="F:symporter activity"/>
    <property type="evidence" value="ECO:0007669"/>
    <property type="project" value="UniProtKB-KW"/>
</dbReference>
<evidence type="ECO:0000256" key="3">
    <source>
        <dbReference type="ARBA" id="ARBA00022448"/>
    </source>
</evidence>
<dbReference type="RefSeq" id="WP_410471284.1">
    <property type="nucleotide sequence ID" value="NZ_PDKJ01000072.1"/>
</dbReference>
<name>A0A4Q0XZT6_9BACT</name>
<keyword evidence="7 10" id="KW-1133">Transmembrane helix</keyword>
<dbReference type="Proteomes" id="UP000290172">
    <property type="component" value="Unassembled WGS sequence"/>
</dbReference>
<reference evidence="11 12" key="1">
    <citation type="submission" date="2017-10" db="EMBL/GenBank/DDBJ databases">
        <title>Genomics of the genus Arcobacter.</title>
        <authorList>
            <person name="Perez-Cataluna A."/>
            <person name="Figueras M.J."/>
        </authorList>
    </citation>
    <scope>NUCLEOTIDE SEQUENCE [LARGE SCALE GENOMIC DNA]</scope>
    <source>
        <strain evidence="11 12">CECT 8993</strain>
    </source>
</reference>
<keyword evidence="8 10" id="KW-0472">Membrane</keyword>
<evidence type="ECO:0000256" key="4">
    <source>
        <dbReference type="ARBA" id="ARBA00022475"/>
    </source>
</evidence>
<dbReference type="AlphaFoldDB" id="A0A4Q0XZT6"/>
<dbReference type="PANTHER" id="PTHR48086">
    <property type="entry name" value="SODIUM/PROLINE SYMPORTER-RELATED"/>
    <property type="match status" value="1"/>
</dbReference>
<feature type="non-terminal residue" evidence="11">
    <location>
        <position position="1"/>
    </location>
</feature>
<organism evidence="11 12">
    <name type="scientific">Halarcobacter ebronensis</name>
    <dbReference type="NCBI Taxonomy" id="1462615"/>
    <lineage>
        <taxon>Bacteria</taxon>
        <taxon>Pseudomonadati</taxon>
        <taxon>Campylobacterota</taxon>
        <taxon>Epsilonproteobacteria</taxon>
        <taxon>Campylobacterales</taxon>
        <taxon>Arcobacteraceae</taxon>
        <taxon>Halarcobacter</taxon>
    </lineage>
</organism>
<comment type="caution">
    <text evidence="11">The sequence shown here is derived from an EMBL/GenBank/DDBJ whole genome shotgun (WGS) entry which is preliminary data.</text>
</comment>
<evidence type="ECO:0000256" key="9">
    <source>
        <dbReference type="RuleBase" id="RU362091"/>
    </source>
</evidence>
<dbReference type="GO" id="GO:0015123">
    <property type="term" value="F:acetate transmembrane transporter activity"/>
    <property type="evidence" value="ECO:0007669"/>
    <property type="project" value="TreeGrafter"/>
</dbReference>
<dbReference type="InterPro" id="IPR038377">
    <property type="entry name" value="Na/Glc_symporter_sf"/>
</dbReference>
<evidence type="ECO:0000313" key="12">
    <source>
        <dbReference type="Proteomes" id="UP000290172"/>
    </source>
</evidence>
<feature type="transmembrane region" description="Helical" evidence="10">
    <location>
        <begin position="43"/>
        <end position="67"/>
    </location>
</feature>
<feature type="transmembrane region" description="Helical" evidence="10">
    <location>
        <begin position="74"/>
        <end position="98"/>
    </location>
</feature>
<evidence type="ECO:0000256" key="8">
    <source>
        <dbReference type="ARBA" id="ARBA00023136"/>
    </source>
</evidence>
<dbReference type="InterPro" id="IPR001734">
    <property type="entry name" value="Na/solute_symporter"/>
</dbReference>
<dbReference type="PANTHER" id="PTHR48086:SF6">
    <property type="entry name" value="CATION_ACETATE SYMPORTER ACTP"/>
    <property type="match status" value="1"/>
</dbReference>
<dbReference type="GO" id="GO:0005886">
    <property type="term" value="C:plasma membrane"/>
    <property type="evidence" value="ECO:0007669"/>
    <property type="project" value="UniProtKB-SubCell"/>
</dbReference>
<evidence type="ECO:0000256" key="6">
    <source>
        <dbReference type="ARBA" id="ARBA00022847"/>
    </source>
</evidence>
<comment type="subcellular location">
    <subcellularLocation>
        <location evidence="1">Cell membrane</location>
        <topology evidence="1">Multi-pass membrane protein</topology>
    </subcellularLocation>
</comment>
<evidence type="ECO:0000313" key="11">
    <source>
        <dbReference type="EMBL" id="RXJ63237.1"/>
    </source>
</evidence>
<feature type="transmembrane region" description="Helical" evidence="10">
    <location>
        <begin position="110"/>
        <end position="128"/>
    </location>
</feature>
<dbReference type="InterPro" id="IPR050277">
    <property type="entry name" value="Sodium:Solute_Symporter"/>
</dbReference>
<sequence>LYSNVINPNATDEQVVKISKVTVVVVGIVGVILGIAFEQQNIAYMVGLAFGIAASANFPILFLSIYWRGLTTRGAFLGGLCGLISAVTLVIVGPIVWVQILGNEEALFPYKHPALFSVTVAFISIWFFSKVDNSERGKAEKELFRAQNIIANTGIGAAGAVDH</sequence>
<evidence type="ECO:0000256" key="2">
    <source>
        <dbReference type="ARBA" id="ARBA00006434"/>
    </source>
</evidence>
<feature type="transmembrane region" description="Helical" evidence="10">
    <location>
        <begin position="21"/>
        <end position="37"/>
    </location>
</feature>
<evidence type="ECO:0000256" key="10">
    <source>
        <dbReference type="SAM" id="Phobius"/>
    </source>
</evidence>
<dbReference type="Pfam" id="PF00474">
    <property type="entry name" value="SSF"/>
    <property type="match status" value="1"/>
</dbReference>
<accession>A0A4Q0XZT6</accession>
<comment type="similarity">
    <text evidence="2 9">Belongs to the sodium:solute symporter (SSF) (TC 2.A.21) family.</text>
</comment>
<proteinExistence type="inferred from homology"/>
<gene>
    <name evidence="11" type="primary">actP</name>
    <name evidence="11" type="ORF">CRV08_15935</name>
</gene>
<dbReference type="GO" id="GO:0006847">
    <property type="term" value="P:plasma membrane acetate transport"/>
    <property type="evidence" value="ECO:0007669"/>
    <property type="project" value="TreeGrafter"/>
</dbReference>
<dbReference type="EMBL" id="PDKJ01000072">
    <property type="protein sequence ID" value="RXJ63237.1"/>
    <property type="molecule type" value="Genomic_DNA"/>
</dbReference>
<keyword evidence="3" id="KW-0813">Transport</keyword>
<keyword evidence="6" id="KW-0769">Symport</keyword>
<evidence type="ECO:0000256" key="7">
    <source>
        <dbReference type="ARBA" id="ARBA00022989"/>
    </source>
</evidence>
<keyword evidence="4" id="KW-1003">Cell membrane</keyword>
<dbReference type="PROSITE" id="PS50283">
    <property type="entry name" value="NA_SOLUT_SYMP_3"/>
    <property type="match status" value="1"/>
</dbReference>
<dbReference type="Gene3D" id="1.20.1730.10">
    <property type="entry name" value="Sodium/glucose cotransporter"/>
    <property type="match status" value="1"/>
</dbReference>
<evidence type="ECO:0000256" key="1">
    <source>
        <dbReference type="ARBA" id="ARBA00004651"/>
    </source>
</evidence>
<evidence type="ECO:0000256" key="5">
    <source>
        <dbReference type="ARBA" id="ARBA00022692"/>
    </source>
</evidence>
<keyword evidence="5 10" id="KW-0812">Transmembrane</keyword>
<protein>
    <submittedName>
        <fullName evidence="11">Cation acetate symporter</fullName>
    </submittedName>
</protein>